<dbReference type="SUPFAM" id="SSF50978">
    <property type="entry name" value="WD40 repeat-like"/>
    <property type="match status" value="1"/>
</dbReference>
<accession>I7LTE1</accession>
<evidence type="ECO:0000313" key="9">
    <source>
        <dbReference type="EMBL" id="EAR85077.1"/>
    </source>
</evidence>
<dbReference type="STRING" id="312017.I7LTE1"/>
<reference evidence="10" key="1">
    <citation type="journal article" date="2006" name="PLoS Biol.">
        <title>Macronuclear genome sequence of the ciliate Tetrahymena thermophila, a model eukaryote.</title>
        <authorList>
            <person name="Eisen J.A."/>
            <person name="Coyne R.S."/>
            <person name="Wu M."/>
            <person name="Wu D."/>
            <person name="Thiagarajan M."/>
            <person name="Wortman J.R."/>
            <person name="Badger J.H."/>
            <person name="Ren Q."/>
            <person name="Amedeo P."/>
            <person name="Jones K.M."/>
            <person name="Tallon L.J."/>
            <person name="Delcher A.L."/>
            <person name="Salzberg S.L."/>
            <person name="Silva J.C."/>
            <person name="Haas B.J."/>
            <person name="Majoros W.H."/>
            <person name="Farzad M."/>
            <person name="Carlton J.M."/>
            <person name="Smith R.K. Jr."/>
            <person name="Garg J."/>
            <person name="Pearlman R.E."/>
            <person name="Karrer K.M."/>
            <person name="Sun L."/>
            <person name="Manning G."/>
            <person name="Elde N.C."/>
            <person name="Turkewitz A.P."/>
            <person name="Asai D.J."/>
            <person name="Wilkes D.E."/>
            <person name="Wang Y."/>
            <person name="Cai H."/>
            <person name="Collins K."/>
            <person name="Stewart B.A."/>
            <person name="Lee S.R."/>
            <person name="Wilamowska K."/>
            <person name="Weinberg Z."/>
            <person name="Ruzzo W.L."/>
            <person name="Wloga D."/>
            <person name="Gaertig J."/>
            <person name="Frankel J."/>
            <person name="Tsao C.-C."/>
            <person name="Gorovsky M.A."/>
            <person name="Keeling P.J."/>
            <person name="Waller R.F."/>
            <person name="Patron N.J."/>
            <person name="Cherry J.M."/>
            <person name="Stover N.A."/>
            <person name="Krieger C.J."/>
            <person name="del Toro C."/>
            <person name="Ryder H.F."/>
            <person name="Williamson S.C."/>
            <person name="Barbeau R.A."/>
            <person name="Hamilton E.P."/>
            <person name="Orias E."/>
        </authorList>
    </citation>
    <scope>NUCLEOTIDE SEQUENCE [LARGE SCALE GENOMIC DNA]</scope>
    <source>
        <strain evidence="10">SB210</strain>
    </source>
</reference>
<dbReference type="AlphaFoldDB" id="I7LTE1"/>
<dbReference type="GeneID" id="7827359"/>
<dbReference type="GO" id="GO:0006397">
    <property type="term" value="P:mRNA processing"/>
    <property type="evidence" value="ECO:0007669"/>
    <property type="project" value="UniProtKB-KW"/>
</dbReference>
<dbReference type="GO" id="GO:0008380">
    <property type="term" value="P:RNA splicing"/>
    <property type="evidence" value="ECO:0007669"/>
    <property type="project" value="UniProtKB-KW"/>
</dbReference>
<evidence type="ECO:0000256" key="5">
    <source>
        <dbReference type="ARBA" id="ARBA00023242"/>
    </source>
</evidence>
<dbReference type="InterPro" id="IPR036322">
    <property type="entry name" value="WD40_repeat_dom_sf"/>
</dbReference>
<dbReference type="GO" id="GO:0005681">
    <property type="term" value="C:spliceosomal complex"/>
    <property type="evidence" value="ECO:0007669"/>
    <property type="project" value="UniProtKB-KW"/>
</dbReference>
<gene>
    <name evidence="9" type="ORF">TTHERM_00530350</name>
</gene>
<dbReference type="PANTHER" id="PTHR10644">
    <property type="entry name" value="DNA REPAIR/RNA PROCESSING CPSF FAMILY"/>
    <property type="match status" value="1"/>
</dbReference>
<dbReference type="eggNOG" id="KOG1898">
    <property type="taxonomic scope" value="Eukaryota"/>
</dbReference>
<dbReference type="InterPro" id="IPR018846">
    <property type="entry name" value="Beta-prop_RSE1/DDB1/CPSF1_1st"/>
</dbReference>
<feature type="domain" description="RSE1/DDB1/CPSF1 second beta-propeller" evidence="8">
    <location>
        <begin position="443"/>
        <end position="766"/>
    </location>
</feature>
<dbReference type="InParanoid" id="I7LTE1"/>
<dbReference type="FunCoup" id="I7LTE1">
    <property type="interactions" value="790"/>
</dbReference>
<organism evidence="9 10">
    <name type="scientific">Tetrahymena thermophila (strain SB210)</name>
    <dbReference type="NCBI Taxonomy" id="312017"/>
    <lineage>
        <taxon>Eukaryota</taxon>
        <taxon>Sar</taxon>
        <taxon>Alveolata</taxon>
        <taxon>Ciliophora</taxon>
        <taxon>Intramacronucleata</taxon>
        <taxon>Oligohymenophorea</taxon>
        <taxon>Hymenostomatida</taxon>
        <taxon>Tetrahymenina</taxon>
        <taxon>Tetrahymenidae</taxon>
        <taxon>Tetrahymena</taxon>
    </lineage>
</organism>
<dbReference type="GO" id="GO:0003676">
    <property type="term" value="F:nucleic acid binding"/>
    <property type="evidence" value="ECO:0007669"/>
    <property type="project" value="InterPro"/>
</dbReference>
<sequence>MMNLYSLTLLQPTAILKAVYGNFSGPKAQEIAVAKGKVLEILTPDENNSGKLRVVHSEEVFGIIRTINIFRLHGQTQDYIIVGSDSGRIVILKFNKEKGEFEKVHQETYGKTGCRRIVPGQYIAVDPKGRACMFAAIEKQKFVYILNRDNEDKLTISSPLEAHKSHTLCYDIIGIDVGYENSQFACIECDYGEVEQKDSAVHTGQIQKQLTIYELDFGLNHVVKKSSEPIPETAHMLLPVPGLPDGPGGVLIACEDMLIYKGNNQELKCRYPQRFSTSKIMINSFGFLKQKSKNQNLSFFLLQTELGDLFKLQIKSTDDKVHGLTLQYFDSIPTAISICITKTGHLFAACEKGDHLLYRFKSLGEQEERPTKTTSADFEQQAIFIPRKLVNLEQVDSLDNLSAISDIKVNDLTGEGNPQIYALCAAGSRSTLRILRHGLQVSEYATSRLPLRPNGIWTIKQRHDEGLTKYIVLSSSKKTYVLSIKDTISAVNDSSLDTNSQTLHAGILENNCIIQVTPESFRQIRDNRVTLYKTESNKFVKACSNSRQIALALQGGQGQPGGDIIYFEFDLGGQLKRIEEKAKLTSDIECIDIGEVPIGRPKFKFLAVGCKDQTVRILSLEQDQYLQRLSLQALPGIPESVSLIEMKRGTGTEQEAEEYQLYLFVGLQNGILLRATVDQVTGSLSDVRTRVLSAAPIRTCKYVVQGQPALLALSTRPWICYTYLGKYQMVPISYDMLEYAAPAVFNMQGEQKQCIVSTSGESVRIIEPQKYGDLLNQQVIKLRYSPRKMAIHERSHNIVLIESDNKVYNESQKKQLIEQYYSNQNKGDLATQVDLLTAPSGNWASCVRIVDPVTRKTLNIYELENNEHALSMCMVNFDNKDETYVCVGTVKDYQVHPNRNFSVCYINTFQLNEKLNTLELLHKTEIFEIPGALHAHKGKLLAGCGTFLRYYELGKKKLLKKAEIKGLQSPVNGIQTFGDRIYVSMVADSVHVLKYRSKDQTFYEVCDDILPRWMSSFQVLDYHTYIGGDKFENAFVCRVPSNADEEMEENPMAYKLRWETGYLNGAPFKTEQICHFYAGEVITTLQKASLVSTGNEIVLYGTSMGSIGAYLPFQTKEDIDFFIHLEMYLRLDVLPLAGRDHVMFRSFYGPVKSVIDGDLCEQFIKLSSGKQKVLADEMDRHPHEVHKKLDEIRNKIL</sequence>
<evidence type="ECO:0000313" key="10">
    <source>
        <dbReference type="Proteomes" id="UP000009168"/>
    </source>
</evidence>
<dbReference type="OrthoDB" id="436637at2759"/>
<feature type="domain" description="RSE1/DDB1/CPSF1 first beta-propeller" evidence="7">
    <location>
        <begin position="15"/>
        <end position="396"/>
    </location>
</feature>
<evidence type="ECO:0000259" key="8">
    <source>
        <dbReference type="Pfam" id="PF23726"/>
    </source>
</evidence>
<dbReference type="HOGENOM" id="CLU_003246_0_0_1"/>
<dbReference type="Pfam" id="PF03178">
    <property type="entry name" value="CPSF_A"/>
    <property type="match status" value="1"/>
</dbReference>
<evidence type="ECO:0000256" key="2">
    <source>
        <dbReference type="ARBA" id="ARBA00022664"/>
    </source>
</evidence>
<proteinExistence type="predicted"/>
<protein>
    <submittedName>
        <fullName evidence="9">Splicing factor 3B subunit 3</fullName>
    </submittedName>
</protein>
<keyword evidence="3" id="KW-0747">Spliceosome</keyword>
<evidence type="ECO:0000256" key="1">
    <source>
        <dbReference type="ARBA" id="ARBA00004123"/>
    </source>
</evidence>
<dbReference type="EMBL" id="GG662522">
    <property type="protein sequence ID" value="EAR85077.1"/>
    <property type="molecule type" value="Genomic_DNA"/>
</dbReference>
<keyword evidence="4" id="KW-0508">mRNA splicing</keyword>
<keyword evidence="5" id="KW-0539">Nucleus</keyword>
<keyword evidence="10" id="KW-1185">Reference proteome</keyword>
<dbReference type="Gene3D" id="2.130.10.10">
    <property type="entry name" value="YVTN repeat-like/Quinoprotein amine dehydrogenase"/>
    <property type="match status" value="3"/>
</dbReference>
<evidence type="ECO:0000256" key="3">
    <source>
        <dbReference type="ARBA" id="ARBA00022728"/>
    </source>
</evidence>
<dbReference type="KEGG" id="tet:TTHERM_00530350"/>
<keyword evidence="2" id="KW-0507">mRNA processing</keyword>
<dbReference type="FunFam" id="2.130.10.10:FF:001143">
    <property type="entry name" value="Pre-mRNA-splicing factor rse-1, putative"/>
    <property type="match status" value="1"/>
</dbReference>
<feature type="domain" description="RSE1/DDB1/CPSF1 C-terminal" evidence="6">
    <location>
        <begin position="844"/>
        <end position="1164"/>
    </location>
</feature>
<dbReference type="InterPro" id="IPR004871">
    <property type="entry name" value="RSE1/DDB1/CPSF1_C"/>
</dbReference>
<comment type="subcellular location">
    <subcellularLocation>
        <location evidence="1">Nucleus</location>
    </subcellularLocation>
</comment>
<evidence type="ECO:0000259" key="7">
    <source>
        <dbReference type="Pfam" id="PF10433"/>
    </source>
</evidence>
<dbReference type="InterPro" id="IPR050358">
    <property type="entry name" value="RSE1/DDB1/CFT1"/>
</dbReference>
<name>I7LTE1_TETTS</name>
<dbReference type="InterPro" id="IPR058543">
    <property type="entry name" value="Beta-prop_RSE1/DDB1/CPSF1_2nd"/>
</dbReference>
<dbReference type="InterPro" id="IPR015943">
    <property type="entry name" value="WD40/YVTN_repeat-like_dom_sf"/>
</dbReference>
<evidence type="ECO:0000256" key="4">
    <source>
        <dbReference type="ARBA" id="ARBA00023187"/>
    </source>
</evidence>
<evidence type="ECO:0000259" key="6">
    <source>
        <dbReference type="Pfam" id="PF03178"/>
    </source>
</evidence>
<dbReference type="OMA" id="PRATGHW"/>
<dbReference type="Pfam" id="PF10433">
    <property type="entry name" value="Beta-prop_RSE1_1st"/>
    <property type="match status" value="1"/>
</dbReference>
<dbReference type="Proteomes" id="UP000009168">
    <property type="component" value="Unassembled WGS sequence"/>
</dbReference>
<dbReference type="Pfam" id="PF23726">
    <property type="entry name" value="Beta-prop_RSE1_2nd"/>
    <property type="match status" value="1"/>
</dbReference>
<dbReference type="RefSeq" id="XP_001032740.1">
    <property type="nucleotide sequence ID" value="XM_001032740.3"/>
</dbReference>